<dbReference type="GO" id="GO:0016491">
    <property type="term" value="F:oxidoreductase activity"/>
    <property type="evidence" value="ECO:0007669"/>
    <property type="project" value="InterPro"/>
</dbReference>
<proteinExistence type="predicted"/>
<dbReference type="PANTHER" id="PTHR36151">
    <property type="entry name" value="BLR2777 PROTEIN"/>
    <property type="match status" value="1"/>
</dbReference>
<gene>
    <name evidence="2" type="ORF">KDL01_33230</name>
</gene>
<dbReference type="EMBL" id="JAGSOG010000265">
    <property type="protein sequence ID" value="MBR7838183.1"/>
    <property type="molecule type" value="Genomic_DNA"/>
</dbReference>
<dbReference type="Proteomes" id="UP000675781">
    <property type="component" value="Unassembled WGS sequence"/>
</dbReference>
<organism evidence="2 3">
    <name type="scientific">Actinospica durhamensis</name>
    <dbReference type="NCBI Taxonomy" id="1508375"/>
    <lineage>
        <taxon>Bacteria</taxon>
        <taxon>Bacillati</taxon>
        <taxon>Actinomycetota</taxon>
        <taxon>Actinomycetes</taxon>
        <taxon>Catenulisporales</taxon>
        <taxon>Actinospicaceae</taxon>
        <taxon>Actinospica</taxon>
    </lineage>
</organism>
<reference evidence="2" key="1">
    <citation type="submission" date="2021-04" db="EMBL/GenBank/DDBJ databases">
        <title>Genome based classification of Actinospica acidithermotolerans sp. nov., an actinobacterium isolated from an Indonesian hot spring.</title>
        <authorList>
            <person name="Kusuma A.B."/>
            <person name="Putra K.E."/>
            <person name="Nafisah S."/>
            <person name="Loh J."/>
            <person name="Nouioui I."/>
            <person name="Goodfellow M."/>
        </authorList>
    </citation>
    <scope>NUCLEOTIDE SEQUENCE</scope>
    <source>
        <strain evidence="2">CSCA 57</strain>
    </source>
</reference>
<dbReference type="RefSeq" id="WP_212532644.1">
    <property type="nucleotide sequence ID" value="NZ_JAGSOG010000265.1"/>
</dbReference>
<evidence type="ECO:0000259" key="1">
    <source>
        <dbReference type="Pfam" id="PF09995"/>
    </source>
</evidence>
<dbReference type="AlphaFoldDB" id="A0A941IUX1"/>
<dbReference type="PANTHER" id="PTHR36151:SF3">
    <property type="entry name" value="ER-BOUND OXYGENASE MPAB_MPAB'_RUBBER OXYGENASE CATALYTIC DOMAIN-CONTAINING PROTEIN"/>
    <property type="match status" value="1"/>
</dbReference>
<accession>A0A941IUX1</accession>
<name>A0A941IUX1_9ACTN</name>
<dbReference type="Pfam" id="PF09995">
    <property type="entry name" value="MPAB_Lcp_cat"/>
    <property type="match status" value="1"/>
</dbReference>
<dbReference type="InterPro" id="IPR018713">
    <property type="entry name" value="MPAB/Lcp_cat_dom"/>
</dbReference>
<protein>
    <submittedName>
        <fullName evidence="2">DUF2236 domain-containing protein</fullName>
    </submittedName>
</protein>
<comment type="caution">
    <text evidence="2">The sequence shown here is derived from an EMBL/GenBank/DDBJ whole genome shotgun (WGS) entry which is preliminary data.</text>
</comment>
<feature type="domain" description="ER-bound oxygenase mpaB/mpaB'/Rubber oxygenase catalytic" evidence="1">
    <location>
        <begin position="46"/>
        <end position="265"/>
    </location>
</feature>
<keyword evidence="3" id="KW-1185">Reference proteome</keyword>
<evidence type="ECO:0000313" key="2">
    <source>
        <dbReference type="EMBL" id="MBR7838183.1"/>
    </source>
</evidence>
<sequence>MAVWDGLRARIQTKVIDTVHGGDLRLERYRRPPGDPGLFGPDSPVWDVHGHAIGMLTGGFAALMLQSLHPLAMAGVAEHSDYRADPLGRLSRTARYVTMTAFGSTADAETQIAAVRKVHTYIHGVTPDGTPYSAEDPDLLTWVHTAEIRSFLAGYQTFAGRRHRLGDAECDRYVAEVALLARRLGAVRVPESVSEMEQYLTRVRPQLRPTPAAVQAVGFLRAFGRDTVERTATRILMNGGISLLPGWARAQLGIRRPALVRHLLDRPATRLLGALLFWACGPSEVVAAARDRAAASVH</sequence>
<evidence type="ECO:0000313" key="3">
    <source>
        <dbReference type="Proteomes" id="UP000675781"/>
    </source>
</evidence>